<protein>
    <submittedName>
        <fullName evidence="6">Uncharacterized protein</fullName>
    </submittedName>
</protein>
<dbReference type="InterPro" id="IPR057279">
    <property type="entry name" value="MGAT4"/>
</dbReference>
<name>B3RKZ4_TRIAD</name>
<dbReference type="OrthoDB" id="2016523at2759"/>
<evidence type="ECO:0000256" key="3">
    <source>
        <dbReference type="ARBA" id="ARBA00022679"/>
    </source>
</evidence>
<evidence type="ECO:0000313" key="7">
    <source>
        <dbReference type="Proteomes" id="UP000009022"/>
    </source>
</evidence>
<dbReference type="Pfam" id="PF23524">
    <property type="entry name" value="MGAT4A_C"/>
    <property type="match status" value="1"/>
</dbReference>
<gene>
    <name evidence="6" type="ORF">TRIADDRAFT_51821</name>
</gene>
<feature type="domain" description="MGAT4 A/B/C C-terminal" evidence="5">
    <location>
        <begin position="313"/>
        <end position="444"/>
    </location>
</feature>
<dbReference type="HOGENOM" id="CLU_027046_1_0_1"/>
<dbReference type="InterPro" id="IPR056576">
    <property type="entry name" value="MGAT4_A/B/C_C"/>
</dbReference>
<dbReference type="eggNOG" id="KOG3656">
    <property type="taxonomic scope" value="Eukaryota"/>
</dbReference>
<dbReference type="KEGG" id="tad:TRIADDRAFT_51821"/>
<evidence type="ECO:0000256" key="1">
    <source>
        <dbReference type="ARBA" id="ARBA00004922"/>
    </source>
</evidence>
<dbReference type="InParanoid" id="B3RKZ4"/>
<dbReference type="EMBL" id="DS985241">
    <property type="protein sequence ID" value="EDV28671.1"/>
    <property type="molecule type" value="Genomic_DNA"/>
</dbReference>
<dbReference type="GeneID" id="6749877"/>
<organism evidence="6 7">
    <name type="scientific">Trichoplax adhaerens</name>
    <name type="common">Trichoplax reptans</name>
    <dbReference type="NCBI Taxonomy" id="10228"/>
    <lineage>
        <taxon>Eukaryota</taxon>
        <taxon>Metazoa</taxon>
        <taxon>Placozoa</taxon>
        <taxon>Uniplacotomia</taxon>
        <taxon>Trichoplacea</taxon>
        <taxon>Trichoplacidae</taxon>
        <taxon>Trichoplax</taxon>
    </lineage>
</organism>
<feature type="domain" description="MGAT4 conserved region" evidence="4">
    <location>
        <begin position="53"/>
        <end position="294"/>
    </location>
</feature>
<keyword evidence="7" id="KW-1185">Reference proteome</keyword>
<dbReference type="AlphaFoldDB" id="B3RKZ4"/>
<evidence type="ECO:0000259" key="4">
    <source>
        <dbReference type="Pfam" id="PF04666"/>
    </source>
</evidence>
<evidence type="ECO:0000313" key="6">
    <source>
        <dbReference type="EMBL" id="EDV28671.1"/>
    </source>
</evidence>
<dbReference type="CTD" id="6749877"/>
<dbReference type="PANTHER" id="PTHR12062:SF33">
    <property type="entry name" value="ALPHA-1,6-MANNOSYL-GLYCOPROTEIN 4-BETA-N-ACETYLGLUCOSAMINYLTRANSFERASE-LIKE"/>
    <property type="match status" value="1"/>
</dbReference>
<reference evidence="6 7" key="1">
    <citation type="journal article" date="2008" name="Nature">
        <title>The Trichoplax genome and the nature of placozoans.</title>
        <authorList>
            <person name="Srivastava M."/>
            <person name="Begovic E."/>
            <person name="Chapman J."/>
            <person name="Putnam N.H."/>
            <person name="Hellsten U."/>
            <person name="Kawashima T."/>
            <person name="Kuo A."/>
            <person name="Mitros T."/>
            <person name="Salamov A."/>
            <person name="Carpenter M.L."/>
            <person name="Signorovitch A.Y."/>
            <person name="Moreno M.A."/>
            <person name="Kamm K."/>
            <person name="Grimwood J."/>
            <person name="Schmutz J."/>
            <person name="Shapiro H."/>
            <person name="Grigoriev I.V."/>
            <person name="Buss L.W."/>
            <person name="Schierwater B."/>
            <person name="Dellaporta S.L."/>
            <person name="Rokhsar D.S."/>
        </authorList>
    </citation>
    <scope>NUCLEOTIDE SEQUENCE [LARGE SCALE GENOMIC DNA]</scope>
    <source>
        <strain evidence="6 7">Grell-BS-1999</strain>
    </source>
</reference>
<evidence type="ECO:0000256" key="2">
    <source>
        <dbReference type="ARBA" id="ARBA00022676"/>
    </source>
</evidence>
<dbReference type="GO" id="GO:0008375">
    <property type="term" value="F:acetylglucosaminyltransferase activity"/>
    <property type="evidence" value="ECO:0000318"/>
    <property type="project" value="GO_Central"/>
</dbReference>
<dbReference type="PANTHER" id="PTHR12062">
    <property type="entry name" value="N-ACETYLGLUCOSAMINYLTRANSFERASE VI"/>
    <property type="match status" value="1"/>
</dbReference>
<dbReference type="Pfam" id="PF04666">
    <property type="entry name" value="MGAT4_cons"/>
    <property type="match status" value="1"/>
</dbReference>
<dbReference type="GO" id="GO:0006487">
    <property type="term" value="P:protein N-linked glycosylation"/>
    <property type="evidence" value="ECO:0000318"/>
    <property type="project" value="GO_Central"/>
</dbReference>
<proteinExistence type="predicted"/>
<dbReference type="OMA" id="QFVMFFY"/>
<evidence type="ECO:0000259" key="5">
    <source>
        <dbReference type="Pfam" id="PF23524"/>
    </source>
</evidence>
<dbReference type="RefSeq" id="XP_002107873.1">
    <property type="nucleotide sequence ID" value="XM_002107837.1"/>
</dbReference>
<keyword evidence="2" id="KW-0328">Glycosyltransferase</keyword>
<accession>B3RKZ4</accession>
<dbReference type="Proteomes" id="UP000009022">
    <property type="component" value="Unassembled WGS sequence"/>
</dbReference>
<sequence length="451" mass="52320">MAFYCKFKLLKERDDVLPIVENFTRLSYKTPTPCKRNYNRGFCPEIVRFDHEKALIAGKRRKKKAFLAVGIPTVLRLDALAYYISNTLLTLINELDESSLKEIVFIVLLADAPKSNRTYVLKDISSHHYARMASGLIQIIEIPKNFYPPLNNPTLRYGDKYFVNAKWRTKQAIDYSFLFLYSMDQAQYYIQLEDDISAAPQYLASIKDFIKKQTQPWISLAYSRMDIVGTLYKTSSLLRLAQFVMFFYDVQPVSKLYRFFNAIHFQRHSLPKLPSLFQHVGEKTSKLGFFQKLTVDRDFEIVKRKYKGDNPQAVIQTSMKTIDGYDAGMAYSIIPGYCWMKEVRIDDTYMIIFNQSHFLSRIALETATAEHSDDFLRGGVIEVSPENKDAAAKKKPLCSNYINLGETDYGRIDIQGVDKVAKFKIKCLRIRITEHQTSWLLIREIAVWTSK</sequence>
<dbReference type="PhylomeDB" id="B3RKZ4"/>
<comment type="pathway">
    <text evidence="1">Protein modification; protein glycosylation.</text>
</comment>
<keyword evidence="3" id="KW-0808">Transferase</keyword>
<dbReference type="InterPro" id="IPR006759">
    <property type="entry name" value="Glyco_transf_54"/>
</dbReference>